<evidence type="ECO:0000256" key="2">
    <source>
        <dbReference type="ARBA" id="ARBA00022670"/>
    </source>
</evidence>
<feature type="active site" description="Charge relay system" evidence="5">
    <location>
        <position position="262"/>
    </location>
</feature>
<feature type="active site" description="Charge relay system" evidence="5">
    <location>
        <position position="73"/>
    </location>
</feature>
<evidence type="ECO:0000256" key="6">
    <source>
        <dbReference type="SAM" id="MobiDB-lite"/>
    </source>
</evidence>
<evidence type="ECO:0000256" key="4">
    <source>
        <dbReference type="ARBA" id="ARBA00022825"/>
    </source>
</evidence>
<dbReference type="Pfam" id="PF00082">
    <property type="entry name" value="Peptidase_S8"/>
    <property type="match status" value="1"/>
</dbReference>
<feature type="domain" description="Peptidase S8/S53" evidence="8">
    <location>
        <begin position="64"/>
        <end position="309"/>
    </location>
</feature>
<dbReference type="CDD" id="cd00306">
    <property type="entry name" value="Peptidases_S8_S53"/>
    <property type="match status" value="1"/>
</dbReference>
<dbReference type="EMBL" id="PKKM01000007">
    <property type="protein sequence ID" value="PKY64404.1"/>
    <property type="molecule type" value="Genomic_DNA"/>
</dbReference>
<evidence type="ECO:0000313" key="9">
    <source>
        <dbReference type="EMBL" id="PKY64404.1"/>
    </source>
</evidence>
<dbReference type="InterPro" id="IPR050131">
    <property type="entry name" value="Peptidase_S8_subtilisin-like"/>
</dbReference>
<evidence type="ECO:0000256" key="7">
    <source>
        <dbReference type="SAM" id="SignalP"/>
    </source>
</evidence>
<feature type="signal peptide" evidence="7">
    <location>
        <begin position="1"/>
        <end position="40"/>
    </location>
</feature>
<keyword evidence="3 5" id="KW-0378">Hydrolase</keyword>
<protein>
    <submittedName>
        <fullName evidence="9">Alkaline protease</fullName>
    </submittedName>
</protein>
<comment type="similarity">
    <text evidence="1 5">Belongs to the peptidase S8 family.</text>
</comment>
<dbReference type="PRINTS" id="PR00723">
    <property type="entry name" value="SUBTILISIN"/>
</dbReference>
<feature type="active site" description="Charge relay system" evidence="5">
    <location>
        <position position="105"/>
    </location>
</feature>
<keyword evidence="2 5" id="KW-0645">Protease</keyword>
<dbReference type="GO" id="GO:0004252">
    <property type="term" value="F:serine-type endopeptidase activity"/>
    <property type="evidence" value="ECO:0007669"/>
    <property type="project" value="UniProtKB-UniRule"/>
</dbReference>
<evidence type="ECO:0000256" key="3">
    <source>
        <dbReference type="ARBA" id="ARBA00022801"/>
    </source>
</evidence>
<keyword evidence="7" id="KW-0732">Signal</keyword>
<dbReference type="Gene3D" id="3.40.50.200">
    <property type="entry name" value="Peptidase S8/S53 domain"/>
    <property type="match status" value="1"/>
</dbReference>
<evidence type="ECO:0000259" key="8">
    <source>
        <dbReference type="Pfam" id="PF00082"/>
    </source>
</evidence>
<feature type="region of interest" description="Disordered" evidence="6">
    <location>
        <begin position="317"/>
        <end position="342"/>
    </location>
</feature>
<dbReference type="InterPro" id="IPR036852">
    <property type="entry name" value="Peptidase_S8/S53_dom_sf"/>
</dbReference>
<accession>A0A2I1HZT0</accession>
<reference evidence="9 10" key="1">
    <citation type="submission" date="2017-12" db="EMBL/GenBank/DDBJ databases">
        <title>Phylogenetic diversity of female urinary microbiome.</title>
        <authorList>
            <person name="Thomas-White K."/>
            <person name="Wolfe A.J."/>
        </authorList>
    </citation>
    <scope>NUCLEOTIDE SEQUENCE [LARGE SCALE GENOMIC DNA]</scope>
    <source>
        <strain evidence="9 10">UMB0018</strain>
    </source>
</reference>
<evidence type="ECO:0000256" key="1">
    <source>
        <dbReference type="ARBA" id="ARBA00011073"/>
    </source>
</evidence>
<dbReference type="Proteomes" id="UP000234198">
    <property type="component" value="Unassembled WGS sequence"/>
</dbReference>
<dbReference type="InterPro" id="IPR000209">
    <property type="entry name" value="Peptidase_S8/S53_dom"/>
</dbReference>
<name>A0A2I1HZT0_9ACTO</name>
<gene>
    <name evidence="9" type="ORF">CYJ22_06240</name>
</gene>
<dbReference type="GO" id="GO:0006508">
    <property type="term" value="P:proteolysis"/>
    <property type="evidence" value="ECO:0007669"/>
    <property type="project" value="UniProtKB-KW"/>
</dbReference>
<dbReference type="SUPFAM" id="SSF52743">
    <property type="entry name" value="Subtilisin-like"/>
    <property type="match status" value="1"/>
</dbReference>
<proteinExistence type="inferred from homology"/>
<evidence type="ECO:0000313" key="10">
    <source>
        <dbReference type="Proteomes" id="UP000234198"/>
    </source>
</evidence>
<dbReference type="InterPro" id="IPR015500">
    <property type="entry name" value="Peptidase_S8_subtilisin-rel"/>
</dbReference>
<organism evidence="9 10">
    <name type="scientific">Schaalia odontolytica</name>
    <dbReference type="NCBI Taxonomy" id="1660"/>
    <lineage>
        <taxon>Bacteria</taxon>
        <taxon>Bacillati</taxon>
        <taxon>Actinomycetota</taxon>
        <taxon>Actinomycetes</taxon>
        <taxon>Actinomycetales</taxon>
        <taxon>Actinomycetaceae</taxon>
        <taxon>Schaalia</taxon>
    </lineage>
</organism>
<keyword evidence="4 5" id="KW-0720">Serine protease</keyword>
<comment type="caution">
    <text evidence="9">The sequence shown here is derived from an EMBL/GenBank/DDBJ whole genome shotgun (WGS) entry which is preliminary data.</text>
</comment>
<dbReference type="AlphaFoldDB" id="A0A2I1HZT0"/>
<sequence length="393" mass="41303">MGPTPMVTFFGNSVRALTTAACALALSAGALTAAPAPAYADEITSQEYFSYYHLDQARAKGYTGKGVIIALIDSPVNLSDPELAGANITDKSRCTIIAKGDKKDHGNQMAALLVSQKYGVAPDATLYTYQAGGWPDDTTGCETATDYRANLDVLINQAIDDGAQIISISATSEDRSPSLMWAVARAMNEGVIIMAGAGNNGAEDTDSLGRWSGVVGVSAINADRSFATYSSYGPGVTTAAFGGPINVRSVDTGAITTTQGTSNATAIAAGFMAMARQKWPNASTNQLLQLLVKNSLNPNHDWNQYTGYGAIDGASLMRTDPSQYPDENPLADKGTGSRPTPKEQLDLADAVINPLGVNMADSYVYRGFDESVAYASALSNVPHIGTSPRYHQK</sequence>
<dbReference type="PANTHER" id="PTHR43806:SF11">
    <property type="entry name" value="CEREVISIN-RELATED"/>
    <property type="match status" value="1"/>
</dbReference>
<evidence type="ECO:0000256" key="5">
    <source>
        <dbReference type="PROSITE-ProRule" id="PRU01240"/>
    </source>
</evidence>
<dbReference type="PANTHER" id="PTHR43806">
    <property type="entry name" value="PEPTIDASE S8"/>
    <property type="match status" value="1"/>
</dbReference>
<feature type="chain" id="PRO_5014153005" evidence="7">
    <location>
        <begin position="41"/>
        <end position="393"/>
    </location>
</feature>
<dbReference type="PROSITE" id="PS51892">
    <property type="entry name" value="SUBTILASE"/>
    <property type="match status" value="1"/>
</dbReference>